<evidence type="ECO:0000313" key="4">
    <source>
        <dbReference type="Proteomes" id="UP000298340"/>
    </source>
</evidence>
<protein>
    <submittedName>
        <fullName evidence="2">Uncharacterized protein</fullName>
    </submittedName>
</protein>
<organism evidence="2 4">
    <name type="scientific">Flavobacterium circumlabens</name>
    <dbReference type="NCBI Taxonomy" id="2133765"/>
    <lineage>
        <taxon>Bacteria</taxon>
        <taxon>Pseudomonadati</taxon>
        <taxon>Bacteroidota</taxon>
        <taxon>Flavobacteriia</taxon>
        <taxon>Flavobacteriales</taxon>
        <taxon>Flavobacteriaceae</taxon>
        <taxon>Flavobacterium</taxon>
    </lineage>
</organism>
<evidence type="ECO:0000313" key="1">
    <source>
        <dbReference type="EMBL" id="TCN60934.1"/>
    </source>
</evidence>
<evidence type="ECO:0000313" key="2">
    <source>
        <dbReference type="EMBL" id="TEB46053.1"/>
    </source>
</evidence>
<sequence>MIKKALISGNIYKIIDEKEVRYFQYFYTDPFYLGDNLIWVFNQNKETHNLNEIVDSGYSFCFYTLIESGLKMKKWALVGNVPISEALEFYSSFRWRDLETGIWYKLQYDQKN</sequence>
<dbReference type="RefSeq" id="WP_132032362.1">
    <property type="nucleotide sequence ID" value="NZ_QWDN01000001.1"/>
</dbReference>
<name>A0A4Y7UHX3_9FLAO</name>
<comment type="caution">
    <text evidence="2">The sequence shown here is derived from an EMBL/GenBank/DDBJ whole genome shotgun (WGS) entry which is preliminary data.</text>
</comment>
<dbReference type="Proteomes" id="UP000295270">
    <property type="component" value="Unassembled WGS sequence"/>
</dbReference>
<proteinExistence type="predicted"/>
<dbReference type="Proteomes" id="UP000298340">
    <property type="component" value="Unassembled WGS sequence"/>
</dbReference>
<evidence type="ECO:0000313" key="3">
    <source>
        <dbReference type="Proteomes" id="UP000295270"/>
    </source>
</evidence>
<gene>
    <name evidence="2" type="ORF">D0809_03400</name>
    <name evidence="1" type="ORF">EV142_101513</name>
</gene>
<dbReference type="OrthoDB" id="1376511at2"/>
<accession>A0A4Y7UHX3</accession>
<dbReference type="EMBL" id="QWDN01000001">
    <property type="protein sequence ID" value="TEB46053.1"/>
    <property type="molecule type" value="Genomic_DNA"/>
</dbReference>
<reference evidence="2 4" key="2">
    <citation type="journal article" date="2018" name="Syst. Appl. Microbiol.">
        <title>Flavobacterium circumlabens sp. nov. and Flavobacterium cupreum sp. nov., two psychrotrophic species isolated from Antarctic environmental samples.</title>
        <authorList>
            <person name="Kralova S."/>
            <person name="Busse H.J."/>
            <person name="Svec P."/>
            <person name="Maslanova I."/>
            <person name="Stankova E."/>
            <person name="Bartak M."/>
            <person name="Sedlacek I."/>
        </authorList>
    </citation>
    <scope>NUCLEOTIDE SEQUENCE [LARGE SCALE GENOMIC DNA]</scope>
    <source>
        <strain evidence="2 4">CCM 8828</strain>
    </source>
</reference>
<dbReference type="AlphaFoldDB" id="A0A4Y7UHX3"/>
<dbReference type="EMBL" id="SLWA01000001">
    <property type="protein sequence ID" value="TCN60934.1"/>
    <property type="molecule type" value="Genomic_DNA"/>
</dbReference>
<reference evidence="1" key="3">
    <citation type="submission" date="2019-03" db="EMBL/GenBank/DDBJ databases">
        <authorList>
            <person name="Whitman W."/>
            <person name="Huntemann M."/>
            <person name="Clum A."/>
            <person name="Pillay M."/>
            <person name="Palaniappan K."/>
            <person name="Varghese N."/>
            <person name="Mikhailova N."/>
            <person name="Stamatis D."/>
            <person name="Reddy T."/>
            <person name="Daum C."/>
            <person name="Shapiro N."/>
            <person name="Ivanova N."/>
            <person name="Kyrpides N."/>
            <person name="Woyke T."/>
        </authorList>
    </citation>
    <scope>NUCLEOTIDE SEQUENCE</scope>
    <source>
        <strain evidence="1">P5626</strain>
    </source>
</reference>
<keyword evidence="3" id="KW-1185">Reference proteome</keyword>
<reference evidence="1 3" key="1">
    <citation type="journal article" date="2015" name="Stand. Genomic Sci.">
        <title>Genomic Encyclopedia of Bacterial and Archaeal Type Strains, Phase III: the genomes of soil and plant-associated and newly described type strains.</title>
        <authorList>
            <person name="Whitman W.B."/>
            <person name="Woyke T."/>
            <person name="Klenk H.P."/>
            <person name="Zhou Y."/>
            <person name="Lilburn T.G."/>
            <person name="Beck B.J."/>
            <person name="De Vos P."/>
            <person name="Vandamme P."/>
            <person name="Eisen J.A."/>
            <person name="Garrity G."/>
            <person name="Hugenholtz P."/>
            <person name="Kyrpides N.C."/>
        </authorList>
    </citation>
    <scope>NUCLEOTIDE SEQUENCE [LARGE SCALE GENOMIC DNA]</scope>
    <source>
        <strain evidence="1 3">P5626</strain>
    </source>
</reference>